<comment type="caution">
    <text evidence="2">The sequence shown here is derived from an EMBL/GenBank/DDBJ whole genome shotgun (WGS) entry which is preliminary data.</text>
</comment>
<organism evidence="2 3">
    <name type="scientific">Fontibacillus phaseoli</name>
    <dbReference type="NCBI Taxonomy" id="1416533"/>
    <lineage>
        <taxon>Bacteria</taxon>
        <taxon>Bacillati</taxon>
        <taxon>Bacillota</taxon>
        <taxon>Bacilli</taxon>
        <taxon>Bacillales</taxon>
        <taxon>Paenibacillaceae</taxon>
        <taxon>Fontibacillus</taxon>
    </lineage>
</organism>
<reference evidence="2 3" key="1">
    <citation type="submission" date="2018-07" db="EMBL/GenBank/DDBJ databases">
        <title>Genomic Encyclopedia of Type Strains, Phase III (KMG-III): the genomes of soil and plant-associated and newly described type strains.</title>
        <authorList>
            <person name="Whitman W."/>
        </authorList>
    </citation>
    <scope>NUCLEOTIDE SEQUENCE [LARGE SCALE GENOMIC DNA]</scope>
    <source>
        <strain evidence="2 3">CECT 8333</strain>
    </source>
</reference>
<dbReference type="Gene3D" id="3.40.630.30">
    <property type="match status" value="1"/>
</dbReference>
<evidence type="ECO:0000313" key="3">
    <source>
        <dbReference type="Proteomes" id="UP000253090"/>
    </source>
</evidence>
<dbReference type="CDD" id="cd04301">
    <property type="entry name" value="NAT_SF"/>
    <property type="match status" value="1"/>
</dbReference>
<dbReference type="OrthoDB" id="9799321at2"/>
<dbReference type="Pfam" id="PF13302">
    <property type="entry name" value="Acetyltransf_3"/>
    <property type="match status" value="1"/>
</dbReference>
<dbReference type="PROSITE" id="PS51186">
    <property type="entry name" value="GNAT"/>
    <property type="match status" value="1"/>
</dbReference>
<evidence type="ECO:0000313" key="2">
    <source>
        <dbReference type="EMBL" id="RCX23813.1"/>
    </source>
</evidence>
<proteinExistence type="predicted"/>
<dbReference type="RefSeq" id="WP_114495647.1">
    <property type="nucleotide sequence ID" value="NZ_QPJW01000001.1"/>
</dbReference>
<keyword evidence="3" id="KW-1185">Reference proteome</keyword>
<dbReference type="EMBL" id="QPJW01000001">
    <property type="protein sequence ID" value="RCX23813.1"/>
    <property type="molecule type" value="Genomic_DNA"/>
</dbReference>
<name>A0A369BQH6_9BACL</name>
<protein>
    <submittedName>
        <fullName evidence="2">RimJ/RimL family protein N-acetyltransferase</fullName>
    </submittedName>
</protein>
<keyword evidence="2" id="KW-0808">Transferase</keyword>
<dbReference type="Proteomes" id="UP000253090">
    <property type="component" value="Unassembled WGS sequence"/>
</dbReference>
<dbReference type="InterPro" id="IPR000182">
    <property type="entry name" value="GNAT_dom"/>
</dbReference>
<gene>
    <name evidence="2" type="ORF">DFP94_1011417</name>
</gene>
<dbReference type="SUPFAM" id="SSF55729">
    <property type="entry name" value="Acyl-CoA N-acyltransferases (Nat)"/>
    <property type="match status" value="1"/>
</dbReference>
<feature type="domain" description="N-acetyltransferase" evidence="1">
    <location>
        <begin position="3"/>
        <end position="167"/>
    </location>
</feature>
<evidence type="ECO:0000259" key="1">
    <source>
        <dbReference type="PROSITE" id="PS51186"/>
    </source>
</evidence>
<dbReference type="PANTHER" id="PTHR43415:SF3">
    <property type="entry name" value="GNAT-FAMILY ACETYLTRANSFERASE"/>
    <property type="match status" value="1"/>
</dbReference>
<dbReference type="InterPro" id="IPR016181">
    <property type="entry name" value="Acyl_CoA_acyltransferase"/>
</dbReference>
<dbReference type="AlphaFoldDB" id="A0A369BQH6"/>
<dbReference type="PANTHER" id="PTHR43415">
    <property type="entry name" value="SPERMIDINE N(1)-ACETYLTRANSFERASE"/>
    <property type="match status" value="1"/>
</dbReference>
<dbReference type="GO" id="GO:0016747">
    <property type="term" value="F:acyltransferase activity, transferring groups other than amino-acyl groups"/>
    <property type="evidence" value="ECO:0007669"/>
    <property type="project" value="InterPro"/>
</dbReference>
<accession>A0A369BQH6</accession>
<sequence>MSVNLQLYFDEADELVSFLSGEGWPFHGVSTLTEAAVREQILSGRYDSTEEKKTFWIVDDKGARIGLLRVFDLEDPTPMFDIRIGARHRGQGYGGQAVKKLVEYLFSNYEDKIRLEGHTRADNYAMRKTFHHAGFVKEAFHRQSWPSEDGKIHDSIGYAILKNDWAENKRTQIDWNDFPY</sequence>